<reference evidence="1 2" key="1">
    <citation type="submission" date="2023-04" db="EMBL/GenBank/DDBJ databases">
        <title>Genome of Basidiobolus ranarum AG-B5.</title>
        <authorList>
            <person name="Stajich J.E."/>
            <person name="Carter-House D."/>
            <person name="Gryganskyi A."/>
        </authorList>
    </citation>
    <scope>NUCLEOTIDE SEQUENCE [LARGE SCALE GENOMIC DNA]</scope>
    <source>
        <strain evidence="1 2">AG-B5</strain>
    </source>
</reference>
<dbReference type="Pfam" id="PF15370">
    <property type="entry name" value="NOPCHAP1"/>
    <property type="match status" value="1"/>
</dbReference>
<sequence length="156" mass="17375">MSSNKSHSSELLEVDPEKQFLASKLLVTQPELPPIGALDATPEVVPEVEKKTFKMSPPSSLLSRLQDFLPQIAEANQKLQTQIEQDPSSVDIENVDDEEGYIEMNLGLGVFEEKNEDSEESIIINPKDNLEAIPKSAIMMLDETVKEDSDDDNMTE</sequence>
<evidence type="ECO:0000313" key="1">
    <source>
        <dbReference type="EMBL" id="KAK9727652.1"/>
    </source>
</evidence>
<protein>
    <submittedName>
        <fullName evidence="1">Uncharacterized protein</fullName>
    </submittedName>
</protein>
<name>A0ABR2W947_9FUNG</name>
<organism evidence="1 2">
    <name type="scientific">Basidiobolus ranarum</name>
    <dbReference type="NCBI Taxonomy" id="34480"/>
    <lineage>
        <taxon>Eukaryota</taxon>
        <taxon>Fungi</taxon>
        <taxon>Fungi incertae sedis</taxon>
        <taxon>Zoopagomycota</taxon>
        <taxon>Entomophthoromycotina</taxon>
        <taxon>Basidiobolomycetes</taxon>
        <taxon>Basidiobolales</taxon>
        <taxon>Basidiobolaceae</taxon>
        <taxon>Basidiobolus</taxon>
    </lineage>
</organism>
<proteinExistence type="predicted"/>
<dbReference type="EMBL" id="JASJQH010006915">
    <property type="protein sequence ID" value="KAK9727652.1"/>
    <property type="molecule type" value="Genomic_DNA"/>
</dbReference>
<dbReference type="InterPro" id="IPR027921">
    <property type="entry name" value="NOPCHAP1"/>
</dbReference>
<evidence type="ECO:0000313" key="2">
    <source>
        <dbReference type="Proteomes" id="UP001479436"/>
    </source>
</evidence>
<comment type="caution">
    <text evidence="1">The sequence shown here is derived from an EMBL/GenBank/DDBJ whole genome shotgun (WGS) entry which is preliminary data.</text>
</comment>
<dbReference type="PANTHER" id="PTHR28674:SF1">
    <property type="entry name" value="NOP PROTEIN CHAPERONE 1"/>
    <property type="match status" value="1"/>
</dbReference>
<dbReference type="PANTHER" id="PTHR28674">
    <property type="entry name" value="SIMILAR TO DNA SEGMENT, CHR 10, WAYNE STATE UNIVERSITY 102,-EXPRESSED"/>
    <property type="match status" value="1"/>
</dbReference>
<dbReference type="Proteomes" id="UP001479436">
    <property type="component" value="Unassembled WGS sequence"/>
</dbReference>
<gene>
    <name evidence="1" type="ORF">K7432_001682</name>
</gene>
<keyword evidence="2" id="KW-1185">Reference proteome</keyword>
<accession>A0ABR2W947</accession>